<comment type="catalytic activity">
    <reaction evidence="20">
        <text>(2E)-octenoyl-CoA + NADPH + H(+) = octanoyl-CoA + NADP(+)</text>
        <dbReference type="Rhea" id="RHEA:44952"/>
        <dbReference type="ChEBI" id="CHEBI:15378"/>
        <dbReference type="ChEBI" id="CHEBI:57386"/>
        <dbReference type="ChEBI" id="CHEBI:57783"/>
        <dbReference type="ChEBI" id="CHEBI:58349"/>
        <dbReference type="ChEBI" id="CHEBI:62242"/>
    </reaction>
    <physiologicalReaction direction="left-to-right" evidence="20">
        <dbReference type="Rhea" id="RHEA:44953"/>
    </physiologicalReaction>
</comment>
<comment type="catalytic activity">
    <reaction evidence="18">
        <text>a (2E)-enoyl-CoA + NADPH + H(+) = a 2,3-saturated acyl-CoA + NADP(+)</text>
        <dbReference type="Rhea" id="RHEA:33763"/>
        <dbReference type="ChEBI" id="CHEBI:15378"/>
        <dbReference type="ChEBI" id="CHEBI:57783"/>
        <dbReference type="ChEBI" id="CHEBI:58349"/>
        <dbReference type="ChEBI" id="CHEBI:58856"/>
        <dbReference type="ChEBI" id="CHEBI:65111"/>
        <dbReference type="EC" id="1.3.1.38"/>
    </reaction>
    <physiologicalReaction direction="left-to-right" evidence="18">
        <dbReference type="Rhea" id="RHEA:33764"/>
    </physiologicalReaction>
</comment>
<dbReference type="InterPro" id="IPR036291">
    <property type="entry name" value="NAD(P)-bd_dom_sf"/>
</dbReference>
<evidence type="ECO:0000256" key="9">
    <source>
        <dbReference type="ARBA" id="ARBA00023140"/>
    </source>
</evidence>
<protein>
    <recommendedName>
        <fullName evidence="14">Peroxisomal trans-2-enoyl-CoA reductase</fullName>
        <ecNumber evidence="13">1.3.1.38</ecNumber>
    </recommendedName>
</protein>
<keyword evidence="8" id="KW-0443">Lipid metabolism</keyword>
<dbReference type="PANTHER" id="PTHR24317:SF7">
    <property type="entry name" value="PEROXISOMAL TRANS-2-ENOYL-COA REDUCTASE"/>
    <property type="match status" value="1"/>
</dbReference>
<dbReference type="CDD" id="cd05369">
    <property type="entry name" value="TER_DECR_SDR_a"/>
    <property type="match status" value="1"/>
</dbReference>
<dbReference type="PANTHER" id="PTHR24317">
    <property type="entry name" value="PEROXISOMAL TRANS-2-ENOYL-COA REDUCTASE"/>
    <property type="match status" value="1"/>
</dbReference>
<dbReference type="AlphaFoldDB" id="A0A346Y039"/>
<evidence type="ECO:0000256" key="19">
    <source>
        <dbReference type="ARBA" id="ARBA00049386"/>
    </source>
</evidence>
<comment type="catalytic activity">
    <reaction evidence="17">
        <text>(2E)-hexenoyl-CoA + NADPH + H(+) = hexanoyl-CoA + NADP(+)</text>
        <dbReference type="Rhea" id="RHEA:44956"/>
        <dbReference type="ChEBI" id="CHEBI:15378"/>
        <dbReference type="ChEBI" id="CHEBI:57783"/>
        <dbReference type="ChEBI" id="CHEBI:58349"/>
        <dbReference type="ChEBI" id="CHEBI:62077"/>
        <dbReference type="ChEBI" id="CHEBI:62620"/>
    </reaction>
    <physiologicalReaction direction="left-to-right" evidence="17">
        <dbReference type="Rhea" id="RHEA:44957"/>
    </physiologicalReaction>
</comment>
<dbReference type="Proteomes" id="UP000264006">
    <property type="component" value="Chromosome"/>
</dbReference>
<dbReference type="GO" id="GO:0006633">
    <property type="term" value="P:fatty acid biosynthetic process"/>
    <property type="evidence" value="ECO:0007669"/>
    <property type="project" value="UniProtKB-KW"/>
</dbReference>
<dbReference type="KEGG" id="euz:DVS28_a3160"/>
<evidence type="ECO:0000256" key="6">
    <source>
        <dbReference type="ARBA" id="ARBA00022857"/>
    </source>
</evidence>
<dbReference type="Pfam" id="PF13561">
    <property type="entry name" value="adh_short_C2"/>
    <property type="match status" value="1"/>
</dbReference>
<comment type="catalytic activity">
    <reaction evidence="19">
        <text>(2E)-decenoyl-CoA + NADPH + H(+) = decanoyl-CoA + NADP(+)</text>
        <dbReference type="Rhea" id="RHEA:44960"/>
        <dbReference type="ChEBI" id="CHEBI:15378"/>
        <dbReference type="ChEBI" id="CHEBI:57783"/>
        <dbReference type="ChEBI" id="CHEBI:58349"/>
        <dbReference type="ChEBI" id="CHEBI:61406"/>
        <dbReference type="ChEBI" id="CHEBI:61430"/>
    </reaction>
    <physiologicalReaction direction="left-to-right" evidence="19">
        <dbReference type="Rhea" id="RHEA:44961"/>
    </physiologicalReaction>
</comment>
<evidence type="ECO:0000256" key="15">
    <source>
        <dbReference type="ARBA" id="ARBA00047570"/>
    </source>
</evidence>
<evidence type="ECO:0000313" key="21">
    <source>
        <dbReference type="EMBL" id="AXV07836.1"/>
    </source>
</evidence>
<dbReference type="EC" id="1.3.1.38" evidence="13"/>
<evidence type="ECO:0000256" key="5">
    <source>
        <dbReference type="ARBA" id="ARBA00022832"/>
    </source>
</evidence>
<dbReference type="GO" id="GO:0019166">
    <property type="term" value="F:trans-2-enoyl-CoA reductase (NADPH) activity"/>
    <property type="evidence" value="ECO:0007669"/>
    <property type="project" value="UniProtKB-EC"/>
</dbReference>
<evidence type="ECO:0000256" key="17">
    <source>
        <dbReference type="ARBA" id="ARBA00049108"/>
    </source>
</evidence>
<sequence>MTIPEYDSVFRKKLFADQVALVTGGGTGIGRAIAHELAALGATVVVAARREEPLLETVAEITEAGGSADHVIVNIREADDVEAMVSAVVERHGRLDLLVNNAGGQFPSPAEHISPNGWRTVVDLNLNGTFLVTRAAFNAWMGEHGGSIVSVVADMWNGFPYMSHTGAARAAVANMTMSLAVEWGSRGVRVNAVAPGTIYSSGMSTYDEEFQRTAAQQSSRIPAGRVGTESEASAAVVFLLSRAAAFITGETLRVDGGGSLLKAPMVPVEAHRNMPTYEGFHLAREIPEEWLPQA</sequence>
<dbReference type="FunFam" id="3.40.50.720:FF:000084">
    <property type="entry name" value="Short-chain dehydrogenase reductase"/>
    <property type="match status" value="1"/>
</dbReference>
<comment type="catalytic activity">
    <reaction evidence="16">
        <text>(2E)-tetradecenoyl-CoA + NADPH + H(+) = tetradecanoyl-CoA + NADP(+)</text>
        <dbReference type="Rhea" id="RHEA:44968"/>
        <dbReference type="ChEBI" id="CHEBI:15378"/>
        <dbReference type="ChEBI" id="CHEBI:57385"/>
        <dbReference type="ChEBI" id="CHEBI:57783"/>
        <dbReference type="ChEBI" id="CHEBI:58349"/>
        <dbReference type="ChEBI" id="CHEBI:61405"/>
    </reaction>
    <physiologicalReaction direction="left-to-right" evidence="16">
        <dbReference type="Rhea" id="RHEA:44969"/>
    </physiologicalReaction>
</comment>
<evidence type="ECO:0000256" key="13">
    <source>
        <dbReference type="ARBA" id="ARBA00038849"/>
    </source>
</evidence>
<name>A0A346Y039_9ACTN</name>
<dbReference type="EMBL" id="CP031165">
    <property type="protein sequence ID" value="AXV07836.1"/>
    <property type="molecule type" value="Genomic_DNA"/>
</dbReference>
<organism evidence="21 22">
    <name type="scientific">Euzebya pacifica</name>
    <dbReference type="NCBI Taxonomy" id="1608957"/>
    <lineage>
        <taxon>Bacteria</taxon>
        <taxon>Bacillati</taxon>
        <taxon>Actinomycetota</taxon>
        <taxon>Nitriliruptoria</taxon>
        <taxon>Euzebyales</taxon>
    </lineage>
</organism>
<keyword evidence="10" id="KW-0275">Fatty acid biosynthesis</keyword>
<evidence type="ECO:0000256" key="2">
    <source>
        <dbReference type="ARBA" id="ARBA00005189"/>
    </source>
</evidence>
<comment type="pathway">
    <text evidence="2">Lipid metabolism.</text>
</comment>
<evidence type="ECO:0000256" key="18">
    <source>
        <dbReference type="ARBA" id="ARBA00049251"/>
    </source>
</evidence>
<keyword evidence="6" id="KW-0521">NADP</keyword>
<comment type="subcellular location">
    <subcellularLocation>
        <location evidence="1">Peroxisome</location>
    </subcellularLocation>
</comment>
<evidence type="ECO:0000256" key="12">
    <source>
        <dbReference type="ARBA" id="ARBA00038622"/>
    </source>
</evidence>
<evidence type="ECO:0000256" key="10">
    <source>
        <dbReference type="ARBA" id="ARBA00023160"/>
    </source>
</evidence>
<proteinExistence type="predicted"/>
<dbReference type="SUPFAM" id="SSF51735">
    <property type="entry name" value="NAD(P)-binding Rossmann-fold domains"/>
    <property type="match status" value="1"/>
</dbReference>
<evidence type="ECO:0000256" key="16">
    <source>
        <dbReference type="ARBA" id="ARBA00048686"/>
    </source>
</evidence>
<keyword evidence="9" id="KW-0576">Peroxisome</keyword>
<comment type="function">
    <text evidence="11">Participates in chain elongation of fatty acids. Catalyzes the reduction of trans-2-enoyl-CoAs of varying chain lengths from 6:1 to 16:1, having maximum activity with 10:1 CoA. Has no 2,4-dienoyl-CoA reductase activity.</text>
</comment>
<dbReference type="PRINTS" id="PR00081">
    <property type="entry name" value="GDHRDH"/>
</dbReference>
<dbReference type="Gene3D" id="3.40.50.720">
    <property type="entry name" value="NAD(P)-binding Rossmann-like Domain"/>
    <property type="match status" value="1"/>
</dbReference>
<keyword evidence="5" id="KW-0276">Fatty acid metabolism</keyword>
<dbReference type="InterPro" id="IPR052388">
    <property type="entry name" value="Peroxisomal_t2-enoyl-CoA_red"/>
</dbReference>
<dbReference type="PRINTS" id="PR00080">
    <property type="entry name" value="SDRFAMILY"/>
</dbReference>
<evidence type="ECO:0000256" key="20">
    <source>
        <dbReference type="ARBA" id="ARBA00049559"/>
    </source>
</evidence>
<dbReference type="InterPro" id="IPR002347">
    <property type="entry name" value="SDR_fam"/>
</dbReference>
<keyword evidence="3" id="KW-0444">Lipid biosynthesis</keyword>
<evidence type="ECO:0000256" key="8">
    <source>
        <dbReference type="ARBA" id="ARBA00023098"/>
    </source>
</evidence>
<reference evidence="21 22" key="1">
    <citation type="submission" date="2018-09" db="EMBL/GenBank/DDBJ databases">
        <title>Complete genome sequence of Euzebya sp. DY32-46 isolated from seawater of Pacific Ocean.</title>
        <authorList>
            <person name="Xu L."/>
            <person name="Wu Y.-H."/>
            <person name="Xu X.-W."/>
        </authorList>
    </citation>
    <scope>NUCLEOTIDE SEQUENCE [LARGE SCALE GENOMIC DNA]</scope>
    <source>
        <strain evidence="21 22">DY32-46</strain>
    </source>
</reference>
<evidence type="ECO:0000256" key="7">
    <source>
        <dbReference type="ARBA" id="ARBA00023002"/>
    </source>
</evidence>
<evidence type="ECO:0000256" key="11">
    <source>
        <dbReference type="ARBA" id="ARBA00037124"/>
    </source>
</evidence>
<keyword evidence="7" id="KW-0560">Oxidoreductase</keyword>
<evidence type="ECO:0000256" key="14">
    <source>
        <dbReference type="ARBA" id="ARBA00041063"/>
    </source>
</evidence>
<evidence type="ECO:0000256" key="4">
    <source>
        <dbReference type="ARBA" id="ARBA00022553"/>
    </source>
</evidence>
<keyword evidence="22" id="KW-1185">Reference proteome</keyword>
<evidence type="ECO:0000256" key="1">
    <source>
        <dbReference type="ARBA" id="ARBA00004275"/>
    </source>
</evidence>
<keyword evidence="4" id="KW-0597">Phosphoprotein</keyword>
<comment type="catalytic activity">
    <reaction evidence="15">
        <text>(2E)-dodecenoyl-CoA + NADPH + H(+) = dodecanoyl-CoA + NADP(+)</text>
        <dbReference type="Rhea" id="RHEA:44964"/>
        <dbReference type="ChEBI" id="CHEBI:15378"/>
        <dbReference type="ChEBI" id="CHEBI:57330"/>
        <dbReference type="ChEBI" id="CHEBI:57375"/>
        <dbReference type="ChEBI" id="CHEBI:57783"/>
        <dbReference type="ChEBI" id="CHEBI:58349"/>
    </reaction>
    <physiologicalReaction direction="left-to-right" evidence="15">
        <dbReference type="Rhea" id="RHEA:44965"/>
    </physiologicalReaction>
</comment>
<gene>
    <name evidence="21" type="ORF">DVS28_a3160</name>
</gene>
<evidence type="ECO:0000256" key="3">
    <source>
        <dbReference type="ARBA" id="ARBA00022516"/>
    </source>
</evidence>
<comment type="subunit">
    <text evidence="12">Interacts with PEX5, probably required to target it into peroxisomes.</text>
</comment>
<evidence type="ECO:0000313" key="22">
    <source>
        <dbReference type="Proteomes" id="UP000264006"/>
    </source>
</evidence>
<accession>A0A346Y039</accession>